<dbReference type="Pfam" id="PF05168">
    <property type="entry name" value="HEPN"/>
    <property type="match status" value="1"/>
</dbReference>
<dbReference type="Gene3D" id="1.20.120.330">
    <property type="entry name" value="Nucleotidyltransferases domain 2"/>
    <property type="match status" value="1"/>
</dbReference>
<accession>A0ABN6ZMS8</accession>
<dbReference type="EMBL" id="AP028907">
    <property type="protein sequence ID" value="BES81581.1"/>
    <property type="molecule type" value="Genomic_DNA"/>
</dbReference>
<feature type="domain" description="HEPN" evidence="2">
    <location>
        <begin position="10"/>
        <end position="121"/>
    </location>
</feature>
<evidence type="ECO:0000256" key="1">
    <source>
        <dbReference type="SAM" id="Coils"/>
    </source>
</evidence>
<dbReference type="InterPro" id="IPR007842">
    <property type="entry name" value="HEPN_dom"/>
</dbReference>
<dbReference type="PROSITE" id="PS50910">
    <property type="entry name" value="HEPN"/>
    <property type="match status" value="1"/>
</dbReference>
<evidence type="ECO:0000313" key="3">
    <source>
        <dbReference type="EMBL" id="BES81581.1"/>
    </source>
</evidence>
<keyword evidence="1" id="KW-0175">Coiled coil</keyword>
<dbReference type="SMART" id="SM00748">
    <property type="entry name" value="HEPN"/>
    <property type="match status" value="1"/>
</dbReference>
<sequence>MVREEAWWWIKVAEKDLWRAEKSLRDGDRGAAVFWSQQAAEKALKAVLLAVKGWFPKTHSIRRLFEELGSNLGLGQEELEEAYELTQYYHLARYPDITEGLPDDSISRASAERAVATARRVVEAAKKALEEALRRGL</sequence>
<dbReference type="SUPFAM" id="SSF81593">
    <property type="entry name" value="Nucleotidyltransferase substrate binding subunit/domain"/>
    <property type="match status" value="1"/>
</dbReference>
<protein>
    <recommendedName>
        <fullName evidence="2">HEPN domain-containing protein</fullName>
    </recommendedName>
</protein>
<evidence type="ECO:0000313" key="4">
    <source>
        <dbReference type="Proteomes" id="UP001341135"/>
    </source>
</evidence>
<evidence type="ECO:0000259" key="2">
    <source>
        <dbReference type="PROSITE" id="PS50910"/>
    </source>
</evidence>
<dbReference type="GeneID" id="89289167"/>
<gene>
    <name evidence="3" type="ORF">PABY_11480</name>
</gene>
<name>A0ABN6ZMS8_9CREN</name>
<feature type="coiled-coil region" evidence="1">
    <location>
        <begin position="108"/>
        <end position="135"/>
    </location>
</feature>
<reference evidence="3 4" key="1">
    <citation type="submission" date="2023-09" db="EMBL/GenBank/DDBJ databases">
        <title>Pyrofollis japonicus gen. nov. sp. nov., a novel member of the family Pyrodictiaceae isolated from the Iheya North hydrothermal field.</title>
        <authorList>
            <person name="Miyazaki U."/>
            <person name="Sanari M."/>
            <person name="Tame A."/>
            <person name="Kitajima M."/>
            <person name="Okamoto A."/>
            <person name="Sawayama S."/>
            <person name="Miyazaki J."/>
            <person name="Takai K."/>
            <person name="Nakagawa S."/>
        </authorList>
    </citation>
    <scope>NUCLEOTIDE SEQUENCE [LARGE SCALE GENOMIC DNA]</scope>
    <source>
        <strain evidence="3 4">AV2</strain>
    </source>
</reference>
<keyword evidence="4" id="KW-1185">Reference proteome</keyword>
<dbReference type="Proteomes" id="UP001341135">
    <property type="component" value="Chromosome"/>
</dbReference>
<organism evidence="3 4">
    <name type="scientific">Pyrodictium abyssi</name>
    <dbReference type="NCBI Taxonomy" id="54256"/>
    <lineage>
        <taxon>Archaea</taxon>
        <taxon>Thermoproteota</taxon>
        <taxon>Thermoprotei</taxon>
        <taxon>Desulfurococcales</taxon>
        <taxon>Pyrodictiaceae</taxon>
        <taxon>Pyrodictium</taxon>
    </lineage>
</organism>
<dbReference type="RefSeq" id="WP_338252780.1">
    <property type="nucleotide sequence ID" value="NZ_AP028907.1"/>
</dbReference>
<proteinExistence type="predicted"/>